<evidence type="ECO:0000259" key="1">
    <source>
        <dbReference type="Pfam" id="PF02589"/>
    </source>
</evidence>
<dbReference type="InterPro" id="IPR037171">
    <property type="entry name" value="NagB/RpiA_transferase-like"/>
</dbReference>
<reference evidence="2 3" key="1">
    <citation type="submission" date="2019-02" db="EMBL/GenBank/DDBJ databases">
        <title>Deep-cultivation of Planctomycetes and their phenomic and genomic characterization uncovers novel biology.</title>
        <authorList>
            <person name="Wiegand S."/>
            <person name="Jogler M."/>
            <person name="Boedeker C."/>
            <person name="Pinto D."/>
            <person name="Vollmers J."/>
            <person name="Rivas-Marin E."/>
            <person name="Kohn T."/>
            <person name="Peeters S.H."/>
            <person name="Heuer A."/>
            <person name="Rast P."/>
            <person name="Oberbeckmann S."/>
            <person name="Bunk B."/>
            <person name="Jeske O."/>
            <person name="Meyerdierks A."/>
            <person name="Storesund J.E."/>
            <person name="Kallscheuer N."/>
            <person name="Luecker S."/>
            <person name="Lage O.M."/>
            <person name="Pohl T."/>
            <person name="Merkel B.J."/>
            <person name="Hornburger P."/>
            <person name="Mueller R.-W."/>
            <person name="Bruemmer F."/>
            <person name="Labrenz M."/>
            <person name="Spormann A.M."/>
            <person name="Op den Camp H."/>
            <person name="Overmann J."/>
            <person name="Amann R."/>
            <person name="Jetten M.S.M."/>
            <person name="Mascher T."/>
            <person name="Medema M.H."/>
            <person name="Devos D.P."/>
            <person name="Kaster A.-K."/>
            <person name="Ovreas L."/>
            <person name="Rohde M."/>
            <person name="Galperin M.Y."/>
            <person name="Jogler C."/>
        </authorList>
    </citation>
    <scope>NUCLEOTIDE SEQUENCE [LARGE SCALE GENOMIC DNA]</scope>
    <source>
        <strain evidence="2 3">Pan189</strain>
    </source>
</reference>
<dbReference type="InterPro" id="IPR003741">
    <property type="entry name" value="LUD_dom"/>
</dbReference>
<name>A0A517QYN0_9PLAN</name>
<dbReference type="EMBL" id="CP036268">
    <property type="protein sequence ID" value="QDT36741.1"/>
    <property type="molecule type" value="Genomic_DNA"/>
</dbReference>
<dbReference type="Proteomes" id="UP000317318">
    <property type="component" value="Chromosome"/>
</dbReference>
<dbReference type="Gene3D" id="3.40.50.10420">
    <property type="entry name" value="NagB/RpiA/CoA transferase-like"/>
    <property type="match status" value="1"/>
</dbReference>
<accession>A0A517QYN0</accession>
<protein>
    <submittedName>
        <fullName evidence="2">Lactate utilization protein C</fullName>
    </submittedName>
</protein>
<sequence length="209" mass="22957">MPSRETILNATRRHLTEAVDIPDFDESRWLTFEDPLARFEEVLNSVGGELFAVPTIESIDEKLGENAAFTDAKNRVSLVEGAGSPTIDIHQVADPHQLDDVDFALLPARFGVAENAAVWLDLRKAKHRVICVLAQHVAIVLPKSEIIHNMHQAYDRLTDAPDLDDAPADFRKSGFGLFMSGPSKTADIEQSLVIGAHGAKSMTVYLVES</sequence>
<evidence type="ECO:0000313" key="2">
    <source>
        <dbReference type="EMBL" id="QDT36741.1"/>
    </source>
</evidence>
<proteinExistence type="predicted"/>
<dbReference type="PANTHER" id="PTHR43682">
    <property type="entry name" value="LACTATE UTILIZATION PROTEIN C"/>
    <property type="match status" value="1"/>
</dbReference>
<dbReference type="OrthoDB" id="9794157at2"/>
<dbReference type="InterPro" id="IPR024185">
    <property type="entry name" value="FTHF_cligase-like_sf"/>
</dbReference>
<gene>
    <name evidence="2" type="primary">lutC</name>
    <name evidence="2" type="ORF">Pan189_11040</name>
</gene>
<dbReference type="PANTHER" id="PTHR43682:SF1">
    <property type="entry name" value="LACTATE UTILIZATION PROTEIN C"/>
    <property type="match status" value="1"/>
</dbReference>
<organism evidence="2 3">
    <name type="scientific">Stratiformator vulcanicus</name>
    <dbReference type="NCBI Taxonomy" id="2527980"/>
    <lineage>
        <taxon>Bacteria</taxon>
        <taxon>Pseudomonadati</taxon>
        <taxon>Planctomycetota</taxon>
        <taxon>Planctomycetia</taxon>
        <taxon>Planctomycetales</taxon>
        <taxon>Planctomycetaceae</taxon>
        <taxon>Stratiformator</taxon>
    </lineage>
</organism>
<feature type="domain" description="LUD" evidence="1">
    <location>
        <begin position="97"/>
        <end position="207"/>
    </location>
</feature>
<dbReference type="AlphaFoldDB" id="A0A517QYN0"/>
<dbReference type="KEGG" id="svp:Pan189_11040"/>
<dbReference type="RefSeq" id="WP_145362924.1">
    <property type="nucleotide sequence ID" value="NZ_CP036268.1"/>
</dbReference>
<keyword evidence="3" id="KW-1185">Reference proteome</keyword>
<dbReference type="SUPFAM" id="SSF100950">
    <property type="entry name" value="NagB/RpiA/CoA transferase-like"/>
    <property type="match status" value="1"/>
</dbReference>
<evidence type="ECO:0000313" key="3">
    <source>
        <dbReference type="Proteomes" id="UP000317318"/>
    </source>
</evidence>
<dbReference type="Pfam" id="PF02589">
    <property type="entry name" value="LUD_dom"/>
    <property type="match status" value="1"/>
</dbReference>